<dbReference type="AlphaFoldDB" id="A0A397SY97"/>
<dbReference type="STRING" id="658196.A0A397SY97"/>
<dbReference type="EMBL" id="QKYT01000246">
    <property type="protein sequence ID" value="RIA88807.1"/>
    <property type="molecule type" value="Genomic_DNA"/>
</dbReference>
<reference evidence="1 2" key="1">
    <citation type="submission" date="2018-06" db="EMBL/GenBank/DDBJ databases">
        <title>Comparative genomics reveals the genomic features of Rhizophagus irregularis, R. cerebriforme, R. diaphanum and Gigaspora rosea, and their symbiotic lifestyle signature.</title>
        <authorList>
            <person name="Morin E."/>
            <person name="San Clemente H."/>
            <person name="Chen E.C.H."/>
            <person name="De La Providencia I."/>
            <person name="Hainaut M."/>
            <person name="Kuo A."/>
            <person name="Kohler A."/>
            <person name="Murat C."/>
            <person name="Tang N."/>
            <person name="Roy S."/>
            <person name="Loubradou J."/>
            <person name="Henrissat B."/>
            <person name="Grigoriev I.V."/>
            <person name="Corradi N."/>
            <person name="Roux C."/>
            <person name="Martin F.M."/>
        </authorList>
    </citation>
    <scope>NUCLEOTIDE SEQUENCE [LARGE SCALE GENOMIC DNA]</scope>
    <source>
        <strain evidence="1 2">DAOM 227022</strain>
    </source>
</reference>
<dbReference type="OrthoDB" id="5584915at2759"/>
<protein>
    <submittedName>
        <fullName evidence="1">Uncharacterized protein</fullName>
    </submittedName>
</protein>
<organism evidence="1 2">
    <name type="scientific">Glomus cerebriforme</name>
    <dbReference type="NCBI Taxonomy" id="658196"/>
    <lineage>
        <taxon>Eukaryota</taxon>
        <taxon>Fungi</taxon>
        <taxon>Fungi incertae sedis</taxon>
        <taxon>Mucoromycota</taxon>
        <taxon>Glomeromycotina</taxon>
        <taxon>Glomeromycetes</taxon>
        <taxon>Glomerales</taxon>
        <taxon>Glomeraceae</taxon>
        <taxon>Glomus</taxon>
    </lineage>
</organism>
<sequence length="160" mass="18920">MFNFNNIMIIFCLVLEDNPENHFSIDIDLLVKPLLRERNFSQKPPLKRTRIKEEGGTATIKKLLWHLTEDFRKKTLMLLLKDAINVEILKDINYNILSPHASDVLWTLLYYGGYLTMNEDENLCILNMMVFTEWKGWLNNRILSNLDNARDAFAMQFHEI</sequence>
<keyword evidence="2" id="KW-1185">Reference proteome</keyword>
<accession>A0A397SY97</accession>
<evidence type="ECO:0000313" key="1">
    <source>
        <dbReference type="EMBL" id="RIA88807.1"/>
    </source>
</evidence>
<proteinExistence type="predicted"/>
<name>A0A397SY97_9GLOM</name>
<dbReference type="Proteomes" id="UP000265703">
    <property type="component" value="Unassembled WGS sequence"/>
</dbReference>
<comment type="caution">
    <text evidence="1">The sequence shown here is derived from an EMBL/GenBank/DDBJ whole genome shotgun (WGS) entry which is preliminary data.</text>
</comment>
<evidence type="ECO:0000313" key="2">
    <source>
        <dbReference type="Proteomes" id="UP000265703"/>
    </source>
</evidence>
<gene>
    <name evidence="1" type="ORF">C1645_851995</name>
</gene>